<sequence>MNIRIVLFAFVSWCLAALAYAQGWPGANQGPRGLPGVRSAVGAGMGGYRGAAAAGLGGLRGPVAGPNRYHRPIRRG</sequence>
<keyword evidence="1" id="KW-0732">Signal</keyword>
<evidence type="ECO:0000256" key="1">
    <source>
        <dbReference type="SAM" id="SignalP"/>
    </source>
</evidence>
<evidence type="ECO:0008006" key="4">
    <source>
        <dbReference type="Google" id="ProtNLM"/>
    </source>
</evidence>
<comment type="caution">
    <text evidence="2">The sequence shown here is derived from an EMBL/GenBank/DDBJ whole genome shotgun (WGS) entry which is preliminary data.</text>
</comment>
<evidence type="ECO:0000313" key="3">
    <source>
        <dbReference type="Proteomes" id="UP001321473"/>
    </source>
</evidence>
<feature type="chain" id="PRO_5043003050" description="Secreted protein" evidence="1">
    <location>
        <begin position="22"/>
        <end position="76"/>
    </location>
</feature>
<dbReference type="Proteomes" id="UP001321473">
    <property type="component" value="Unassembled WGS sequence"/>
</dbReference>
<dbReference type="EMBL" id="JARKHS020015723">
    <property type="protein sequence ID" value="KAK8774193.1"/>
    <property type="molecule type" value="Genomic_DNA"/>
</dbReference>
<proteinExistence type="predicted"/>
<organism evidence="2 3">
    <name type="scientific">Amblyomma americanum</name>
    <name type="common">Lone star tick</name>
    <dbReference type="NCBI Taxonomy" id="6943"/>
    <lineage>
        <taxon>Eukaryota</taxon>
        <taxon>Metazoa</taxon>
        <taxon>Ecdysozoa</taxon>
        <taxon>Arthropoda</taxon>
        <taxon>Chelicerata</taxon>
        <taxon>Arachnida</taxon>
        <taxon>Acari</taxon>
        <taxon>Parasitiformes</taxon>
        <taxon>Ixodida</taxon>
        <taxon>Ixodoidea</taxon>
        <taxon>Ixodidae</taxon>
        <taxon>Amblyomminae</taxon>
        <taxon>Amblyomma</taxon>
    </lineage>
</organism>
<gene>
    <name evidence="2" type="ORF">V5799_011286</name>
</gene>
<protein>
    <recommendedName>
        <fullName evidence="4">Secreted protein</fullName>
    </recommendedName>
</protein>
<reference evidence="2 3" key="1">
    <citation type="journal article" date="2023" name="Arcadia Sci">
        <title>De novo assembly of a long-read Amblyomma americanum tick genome.</title>
        <authorList>
            <person name="Chou S."/>
            <person name="Poskanzer K.E."/>
            <person name="Rollins M."/>
            <person name="Thuy-Boun P.S."/>
        </authorList>
    </citation>
    <scope>NUCLEOTIDE SEQUENCE [LARGE SCALE GENOMIC DNA]</scope>
    <source>
        <strain evidence="2">F_SG_1</strain>
        <tissue evidence="2">Salivary glands</tissue>
    </source>
</reference>
<feature type="signal peptide" evidence="1">
    <location>
        <begin position="1"/>
        <end position="21"/>
    </location>
</feature>
<dbReference type="AlphaFoldDB" id="A0AAQ4EIC9"/>
<evidence type="ECO:0000313" key="2">
    <source>
        <dbReference type="EMBL" id="KAK8774193.1"/>
    </source>
</evidence>
<keyword evidence="3" id="KW-1185">Reference proteome</keyword>
<accession>A0AAQ4EIC9</accession>
<name>A0AAQ4EIC9_AMBAM</name>